<keyword evidence="2" id="KW-0472">Membrane</keyword>
<evidence type="ECO:0000313" key="3">
    <source>
        <dbReference type="EMBL" id="WIM71233.1"/>
    </source>
</evidence>
<proteinExistence type="predicted"/>
<gene>
    <name evidence="3" type="ORF">QP029_05450</name>
</gene>
<reference evidence="3 4" key="1">
    <citation type="submission" date="2023-05" db="EMBL/GenBank/DDBJ databases">
        <title>Corynebacterium suedekumii sp. nov. and Corynebacterium breve sp. nov. isolated from raw cow's milk.</title>
        <authorList>
            <person name="Baer M.K."/>
            <person name="Mehl L."/>
            <person name="Hellmuth R."/>
            <person name="Marke G."/>
            <person name="Lipski A."/>
        </authorList>
    </citation>
    <scope>NUCLEOTIDE SEQUENCE [LARGE SCALE GENOMIC DNA]</scope>
    <source>
        <strain evidence="3 4">LM112</strain>
    </source>
</reference>
<dbReference type="RefSeq" id="WP_284875806.1">
    <property type="nucleotide sequence ID" value="NZ_CP126970.1"/>
</dbReference>
<keyword evidence="2" id="KW-0812">Transmembrane</keyword>
<feature type="transmembrane region" description="Helical" evidence="2">
    <location>
        <begin position="374"/>
        <end position="395"/>
    </location>
</feature>
<protein>
    <submittedName>
        <fullName evidence="3">Uncharacterized protein</fullName>
    </submittedName>
</protein>
<accession>A0ABY8VNX7</accession>
<feature type="compositionally biased region" description="Basic and acidic residues" evidence="1">
    <location>
        <begin position="134"/>
        <end position="152"/>
    </location>
</feature>
<evidence type="ECO:0000256" key="1">
    <source>
        <dbReference type="SAM" id="MobiDB-lite"/>
    </source>
</evidence>
<evidence type="ECO:0000256" key="2">
    <source>
        <dbReference type="SAM" id="Phobius"/>
    </source>
</evidence>
<organism evidence="3 4">
    <name type="scientific">Corynebacterium suedekumii</name>
    <dbReference type="NCBI Taxonomy" id="3049801"/>
    <lineage>
        <taxon>Bacteria</taxon>
        <taxon>Bacillati</taxon>
        <taxon>Actinomycetota</taxon>
        <taxon>Actinomycetes</taxon>
        <taxon>Mycobacteriales</taxon>
        <taxon>Corynebacteriaceae</taxon>
        <taxon>Corynebacterium</taxon>
    </lineage>
</organism>
<evidence type="ECO:0000313" key="4">
    <source>
        <dbReference type="Proteomes" id="UP001238805"/>
    </source>
</evidence>
<feature type="compositionally biased region" description="Acidic residues" evidence="1">
    <location>
        <begin position="294"/>
        <end position="310"/>
    </location>
</feature>
<feature type="compositionally biased region" description="Polar residues" evidence="1">
    <location>
        <begin position="185"/>
        <end position="198"/>
    </location>
</feature>
<feature type="region of interest" description="Disordered" evidence="1">
    <location>
        <begin position="12"/>
        <end position="310"/>
    </location>
</feature>
<dbReference type="Proteomes" id="UP001238805">
    <property type="component" value="Chromosome"/>
</dbReference>
<dbReference type="EMBL" id="CP126970">
    <property type="protein sequence ID" value="WIM71233.1"/>
    <property type="molecule type" value="Genomic_DNA"/>
</dbReference>
<keyword evidence="4" id="KW-1185">Reference proteome</keyword>
<feature type="compositionally biased region" description="Basic and acidic residues" evidence="1">
    <location>
        <begin position="50"/>
        <end position="59"/>
    </location>
</feature>
<feature type="compositionally biased region" description="Low complexity" evidence="1">
    <location>
        <begin position="272"/>
        <end position="287"/>
    </location>
</feature>
<sequence>MSEKQLTVAELLARAGKETPEGDKPRRRRRRSLEDGGISVAELTGSFPAVKEKPAESRHSSVPIDGPEDSDPTTGPEPGPEAGPEAESKADAKLAPAVTPTPKKEDAPSAQSSEKVGLKPESGAVSEPNAGIGARDELQAEATDEAKPEATSEPKPTMAAPAADKPTPSTTDSRDDAGAEDENSDTPTPTPSGDQTVVFQKVDQAEDKADSGTAEPAGRTLAEKITARTGEESAADDGTAPETTRQAAVSAPKRPAPSVDETGEIPQVDPLAATTAAATSGSTAADVAVREDDAAVDEGDVDTRDGDDDAVEEKTSITGVVLLAIIGVVLGVVVFKGFEMLWDNLSRPIVAVLAVLVTVGMVAVVRALRTANDGLSMFLAAVVGLVMTFGPLVVVMI</sequence>
<keyword evidence="2" id="KW-1133">Transmembrane helix</keyword>
<name>A0ABY8VNX7_9CORY</name>
<feature type="compositionally biased region" description="Basic and acidic residues" evidence="1">
    <location>
        <begin position="15"/>
        <end position="24"/>
    </location>
</feature>
<feature type="transmembrane region" description="Helical" evidence="2">
    <location>
        <begin position="350"/>
        <end position="368"/>
    </location>
</feature>
<feature type="transmembrane region" description="Helical" evidence="2">
    <location>
        <begin position="317"/>
        <end position="338"/>
    </location>
</feature>
<feature type="compositionally biased region" description="Basic and acidic residues" evidence="1">
    <location>
        <begin position="221"/>
        <end position="231"/>
    </location>
</feature>